<evidence type="ECO:0000313" key="4">
    <source>
        <dbReference type="Proteomes" id="UP000196573"/>
    </source>
</evidence>
<feature type="compositionally biased region" description="Basic and acidic residues" evidence="2">
    <location>
        <begin position="18"/>
        <end position="31"/>
    </location>
</feature>
<feature type="compositionally biased region" description="Polar residues" evidence="2">
    <location>
        <begin position="1"/>
        <end position="11"/>
    </location>
</feature>
<organism evidence="3 4">
    <name type="scientific">Parendozoicomonas haliclonae</name>
    <dbReference type="NCBI Taxonomy" id="1960125"/>
    <lineage>
        <taxon>Bacteria</taxon>
        <taxon>Pseudomonadati</taxon>
        <taxon>Pseudomonadota</taxon>
        <taxon>Gammaproteobacteria</taxon>
        <taxon>Oceanospirillales</taxon>
        <taxon>Endozoicomonadaceae</taxon>
        <taxon>Parendozoicomonas</taxon>
    </lineage>
</organism>
<protein>
    <submittedName>
        <fullName evidence="3">Uncharacterized protein</fullName>
    </submittedName>
</protein>
<reference evidence="3 4" key="1">
    <citation type="submission" date="2017-03" db="EMBL/GenBank/DDBJ databases">
        <authorList>
            <person name="Afonso C.L."/>
            <person name="Miller P.J."/>
            <person name="Scott M.A."/>
            <person name="Spackman E."/>
            <person name="Goraichik I."/>
            <person name="Dimitrov K.M."/>
            <person name="Suarez D.L."/>
            <person name="Swayne D.E."/>
        </authorList>
    </citation>
    <scope>NUCLEOTIDE SEQUENCE [LARGE SCALE GENOMIC DNA]</scope>
    <source>
        <strain evidence="3">SB41UT1</strain>
    </source>
</reference>
<feature type="coiled-coil region" evidence="1">
    <location>
        <begin position="158"/>
        <end position="207"/>
    </location>
</feature>
<accession>A0A1X7ARH6</accession>
<sequence>MSKINKPTSPESFIKPENLPDLKDSSGEHPKMGKVSYHTTPQTLSDKSQPPKPAIKLKDRAIQQDPETKASQPKKRVGFTDRITPPQVKTIENREARDQRLLDDALSLAKANNKDALVELLFTELSNEQVSRACESRKTMSGESLCQRLQQASDNESASLIQEAIEEATEKMEAYGNEVLLTRFTSEDDAEEKISNLMTKLHRLVKAEPDNAEKIQALLEMRTHLEDEFASENLGISENQDKRAGQRAEISEKIKILTTNTKIHTLLNQIEELELVIDDSRLTEGKKYKGWVPEHTITRLENPQLYQLRSLLLEGKDEEALVFIHNQRSTRVLGEILKTFEAKMMDQHWIDAIKVRLDQLNA</sequence>
<feature type="compositionally biased region" description="Polar residues" evidence="2">
    <location>
        <begin position="37"/>
        <end position="48"/>
    </location>
</feature>
<evidence type="ECO:0000256" key="1">
    <source>
        <dbReference type="SAM" id="Coils"/>
    </source>
</evidence>
<evidence type="ECO:0000313" key="3">
    <source>
        <dbReference type="EMBL" id="SMA50914.1"/>
    </source>
</evidence>
<dbReference type="RefSeq" id="WP_087113357.1">
    <property type="nucleotide sequence ID" value="NZ_CBCSCN010000021.1"/>
</dbReference>
<keyword evidence="1" id="KW-0175">Coiled coil</keyword>
<keyword evidence="4" id="KW-1185">Reference proteome</keyword>
<dbReference type="Proteomes" id="UP000196573">
    <property type="component" value="Unassembled WGS sequence"/>
</dbReference>
<name>A0A1X7ARH6_9GAMM</name>
<dbReference type="AlphaFoldDB" id="A0A1X7ARH6"/>
<proteinExistence type="predicted"/>
<feature type="compositionally biased region" description="Basic and acidic residues" evidence="2">
    <location>
        <begin position="56"/>
        <end position="68"/>
    </location>
</feature>
<feature type="region of interest" description="Disordered" evidence="2">
    <location>
        <begin position="1"/>
        <end position="80"/>
    </location>
</feature>
<gene>
    <name evidence="3" type="ORF">EHSB41UT_04732</name>
</gene>
<evidence type="ECO:0000256" key="2">
    <source>
        <dbReference type="SAM" id="MobiDB-lite"/>
    </source>
</evidence>
<dbReference type="EMBL" id="FWPT01000020">
    <property type="protein sequence ID" value="SMA50914.1"/>
    <property type="molecule type" value="Genomic_DNA"/>
</dbReference>